<dbReference type="InterPro" id="IPR038071">
    <property type="entry name" value="UROD/MetE-like_sf"/>
</dbReference>
<evidence type="ECO:0000313" key="1">
    <source>
        <dbReference type="EMBL" id="KUJ19716.1"/>
    </source>
</evidence>
<sequence length="331" mass="37319">MTSALGVHLVGSVCGATSAEASFRKCCQAFPSRLRRIPDGEPANRQYFIRWQVDVFDHTPAVKRKYDASYNTVPQPEVTASEVKEIVNGMPPLKPGYADAALDSYLVFKKLREECIIPKGVRFQVSLPTTMATMCLIREGFQLAVEPCYEKELLEEMKRIQEEIPNEDLAIQIDIANEIPTLEESYWPHFKPYFEPVWDGILERIVTQSEAVHMGNKHFLEPQDLGLLAKLSSAILKNVKRAVEWIHMPVPKDRGDLEYFKPLEDVDFGSTELYLGLVHANDEEGSRKRMASASKVVEKYGIATECGMGRTPLEKFDSISRICTSLSSTVI</sequence>
<dbReference type="EMBL" id="KQ947410">
    <property type="protein sequence ID" value="KUJ19716.1"/>
    <property type="molecule type" value="Genomic_DNA"/>
</dbReference>
<dbReference type="SUPFAM" id="SSF51726">
    <property type="entry name" value="UROD/MetE-like"/>
    <property type="match status" value="1"/>
</dbReference>
<name>A0A194XHV5_MOLSC</name>
<gene>
    <name evidence="1" type="ORF">LY89DRAFT_705652</name>
</gene>
<proteinExistence type="predicted"/>
<protein>
    <submittedName>
        <fullName evidence="1">Uncharacterized protein</fullName>
    </submittedName>
</protein>
<dbReference type="Proteomes" id="UP000070700">
    <property type="component" value="Unassembled WGS sequence"/>
</dbReference>
<dbReference type="OrthoDB" id="5422863at2759"/>
<accession>A0A194XHV5</accession>
<dbReference type="KEGG" id="psco:LY89DRAFT_705652"/>
<reference evidence="1 2" key="1">
    <citation type="submission" date="2015-10" db="EMBL/GenBank/DDBJ databases">
        <title>Full genome of DAOMC 229536 Phialocephala scopiformis, a fungal endophyte of spruce producing the potent anti-insectan compound rugulosin.</title>
        <authorList>
            <consortium name="DOE Joint Genome Institute"/>
            <person name="Walker A.K."/>
            <person name="Frasz S.L."/>
            <person name="Seifert K.A."/>
            <person name="Miller J.D."/>
            <person name="Mondo S.J."/>
            <person name="Labutti K."/>
            <person name="Lipzen A."/>
            <person name="Dockter R."/>
            <person name="Kennedy M."/>
            <person name="Grigoriev I.V."/>
            <person name="Spatafora J.W."/>
        </authorList>
    </citation>
    <scope>NUCLEOTIDE SEQUENCE [LARGE SCALE GENOMIC DNA]</scope>
    <source>
        <strain evidence="1 2">CBS 120377</strain>
    </source>
</reference>
<organism evidence="1 2">
    <name type="scientific">Mollisia scopiformis</name>
    <name type="common">Conifer needle endophyte fungus</name>
    <name type="synonym">Phialocephala scopiformis</name>
    <dbReference type="NCBI Taxonomy" id="149040"/>
    <lineage>
        <taxon>Eukaryota</taxon>
        <taxon>Fungi</taxon>
        <taxon>Dikarya</taxon>
        <taxon>Ascomycota</taxon>
        <taxon>Pezizomycotina</taxon>
        <taxon>Leotiomycetes</taxon>
        <taxon>Helotiales</taxon>
        <taxon>Mollisiaceae</taxon>
        <taxon>Mollisia</taxon>
    </lineage>
</organism>
<dbReference type="GeneID" id="28827193"/>
<keyword evidence="2" id="KW-1185">Reference proteome</keyword>
<dbReference type="RefSeq" id="XP_018074071.1">
    <property type="nucleotide sequence ID" value="XM_018217467.1"/>
</dbReference>
<dbReference type="AlphaFoldDB" id="A0A194XHV5"/>
<evidence type="ECO:0000313" key="2">
    <source>
        <dbReference type="Proteomes" id="UP000070700"/>
    </source>
</evidence>
<dbReference type="InParanoid" id="A0A194XHV5"/>